<accession>A0A1M6P924</accession>
<protein>
    <submittedName>
        <fullName evidence="4">Uncharacterized conserved protein, DUF2147 family</fullName>
    </submittedName>
</protein>
<dbReference type="AlphaFoldDB" id="A0A1M6P924"/>
<reference evidence="4 5" key="1">
    <citation type="submission" date="2016-11" db="EMBL/GenBank/DDBJ databases">
        <authorList>
            <person name="Jaros S."/>
            <person name="Januszkiewicz K."/>
            <person name="Wedrychowicz H."/>
        </authorList>
    </citation>
    <scope>NUCLEOTIDE SEQUENCE [LARGE SCALE GENOMIC DNA]</scope>
    <source>
        <strain evidence="4 5">GAS499</strain>
    </source>
</reference>
<dbReference type="InterPro" id="IPR019223">
    <property type="entry name" value="DUF2147"/>
</dbReference>
<feature type="compositionally biased region" description="Basic and acidic residues" evidence="1">
    <location>
        <begin position="58"/>
        <end position="70"/>
    </location>
</feature>
<organism evidence="4 5">
    <name type="scientific">Bradyrhizobium lablabi</name>
    <dbReference type="NCBI Taxonomy" id="722472"/>
    <lineage>
        <taxon>Bacteria</taxon>
        <taxon>Pseudomonadati</taxon>
        <taxon>Pseudomonadota</taxon>
        <taxon>Alphaproteobacteria</taxon>
        <taxon>Hyphomicrobiales</taxon>
        <taxon>Nitrobacteraceae</taxon>
        <taxon>Bradyrhizobium</taxon>
    </lineage>
</organism>
<evidence type="ECO:0000256" key="1">
    <source>
        <dbReference type="SAM" id="MobiDB-lite"/>
    </source>
</evidence>
<dbReference type="PANTHER" id="PTHR36919">
    <property type="entry name" value="BLR1215 PROTEIN"/>
    <property type="match status" value="1"/>
</dbReference>
<evidence type="ECO:0000256" key="2">
    <source>
        <dbReference type="SAM" id="SignalP"/>
    </source>
</evidence>
<dbReference type="PANTHER" id="PTHR36919:SF2">
    <property type="entry name" value="BLL6627 PROTEIN"/>
    <property type="match status" value="1"/>
</dbReference>
<dbReference type="OrthoDB" id="9811671at2"/>
<feature type="region of interest" description="Disordered" evidence="1">
    <location>
        <begin position="58"/>
        <end position="88"/>
    </location>
</feature>
<sequence length="330" mass="34378">MKRFFYLVVPMLLSSSAHAGSSLSFSIGGHRIHIEVSRHCRSPSCLSVSIPGIYETRRWRNRDDDRDEAAAAKPVAAPPPQQASAPAPVAPAIKPSVQPVVSQSVVSQPVALAPAPATVTLASSTTRVVAPPPTPVEAATTASTTPKATGSIIVMPAPPPVVTPPAPSPIAALTVAAPPVPVAAPPPLKVAHEADDALPATPLGDWQTEGKKGSVRIEPCGHLLCGYIIDPASNAAGETLLVNMKPKASDKTASNETASEKADTEWSGNIFSRDSGNTYYATMTMKSPNSLRVEACALGRFFCSGNLWTRIAVQPDKLVTSRQLSPAPPS</sequence>
<dbReference type="Gene3D" id="2.40.128.520">
    <property type="match status" value="1"/>
</dbReference>
<evidence type="ECO:0000259" key="3">
    <source>
        <dbReference type="Pfam" id="PF09917"/>
    </source>
</evidence>
<gene>
    <name evidence="4" type="ORF">SAMN05444159_2262</name>
</gene>
<evidence type="ECO:0000313" key="4">
    <source>
        <dbReference type="EMBL" id="SHK04372.1"/>
    </source>
</evidence>
<feature type="signal peptide" evidence="2">
    <location>
        <begin position="1"/>
        <end position="19"/>
    </location>
</feature>
<dbReference type="Proteomes" id="UP000189935">
    <property type="component" value="Chromosome I"/>
</dbReference>
<feature type="chain" id="PRO_5013246278" evidence="2">
    <location>
        <begin position="20"/>
        <end position="330"/>
    </location>
</feature>
<dbReference type="EMBL" id="LT670844">
    <property type="protein sequence ID" value="SHK04372.1"/>
    <property type="molecule type" value="Genomic_DNA"/>
</dbReference>
<name>A0A1M6P924_9BRAD</name>
<dbReference type="Pfam" id="PF09917">
    <property type="entry name" value="DUF2147"/>
    <property type="match status" value="1"/>
</dbReference>
<keyword evidence="2" id="KW-0732">Signal</keyword>
<proteinExistence type="predicted"/>
<evidence type="ECO:0000313" key="5">
    <source>
        <dbReference type="Proteomes" id="UP000189935"/>
    </source>
</evidence>
<dbReference type="RefSeq" id="WP_079538210.1">
    <property type="nucleotide sequence ID" value="NZ_LT670844.1"/>
</dbReference>
<feature type="domain" description="DUF2147" evidence="3">
    <location>
        <begin position="204"/>
        <end position="310"/>
    </location>
</feature>